<reference evidence="1 2" key="1">
    <citation type="journal article" date="2024" name="G3 (Bethesda)">
        <title>Genome assembly of Hibiscus sabdariffa L. provides insights into metabolisms of medicinal natural products.</title>
        <authorList>
            <person name="Kim T."/>
        </authorList>
    </citation>
    <scope>NUCLEOTIDE SEQUENCE [LARGE SCALE GENOMIC DNA]</scope>
    <source>
        <strain evidence="1">TK-2024</strain>
        <tissue evidence="1">Old leaves</tissue>
    </source>
</reference>
<protein>
    <submittedName>
        <fullName evidence="1">Uncharacterized protein</fullName>
    </submittedName>
</protein>
<evidence type="ECO:0000313" key="2">
    <source>
        <dbReference type="Proteomes" id="UP001472677"/>
    </source>
</evidence>
<evidence type="ECO:0000313" key="1">
    <source>
        <dbReference type="EMBL" id="KAK8597258.1"/>
    </source>
</evidence>
<name>A0ABR2GA21_9ROSI</name>
<accession>A0ABR2GA21</accession>
<organism evidence="1 2">
    <name type="scientific">Hibiscus sabdariffa</name>
    <name type="common">roselle</name>
    <dbReference type="NCBI Taxonomy" id="183260"/>
    <lineage>
        <taxon>Eukaryota</taxon>
        <taxon>Viridiplantae</taxon>
        <taxon>Streptophyta</taxon>
        <taxon>Embryophyta</taxon>
        <taxon>Tracheophyta</taxon>
        <taxon>Spermatophyta</taxon>
        <taxon>Magnoliopsida</taxon>
        <taxon>eudicotyledons</taxon>
        <taxon>Gunneridae</taxon>
        <taxon>Pentapetalae</taxon>
        <taxon>rosids</taxon>
        <taxon>malvids</taxon>
        <taxon>Malvales</taxon>
        <taxon>Malvaceae</taxon>
        <taxon>Malvoideae</taxon>
        <taxon>Hibiscus</taxon>
    </lineage>
</organism>
<keyword evidence="2" id="KW-1185">Reference proteome</keyword>
<gene>
    <name evidence="1" type="ORF">V6N12_065731</name>
</gene>
<comment type="caution">
    <text evidence="1">The sequence shown here is derived from an EMBL/GenBank/DDBJ whole genome shotgun (WGS) entry which is preliminary data.</text>
</comment>
<dbReference type="EMBL" id="JBBPBM010000002">
    <property type="protein sequence ID" value="KAK8597258.1"/>
    <property type="molecule type" value="Genomic_DNA"/>
</dbReference>
<sequence>MRWLMPEGRWMSWRRALVGRGLQGWSGISASVEVGDGPLDPIKDVPRENPRDALAAVDVLDAVSENIPPSDLLV</sequence>
<dbReference type="Proteomes" id="UP001472677">
    <property type="component" value="Unassembled WGS sequence"/>
</dbReference>
<proteinExistence type="predicted"/>